<dbReference type="AlphaFoldDB" id="A0A1E7FTR3"/>
<sequence length="321" mass="36943">MHLFRNRNRPRTSFELKVGNCHLLEVTVHLRRRNRNRNRSVGTTEKTEIETNETIVDNDDWDWYNTNKEEVNDELLELLERSIISRMYGIEIEEYYQKFHPTVLPPKNNDINQIGSKNKNKKRKAGGSNKTTKTSKMKSSNAKTTTKKKKNYASFGKNNSNNNSGDDDDDGDEKPEKDIYFAFGELIELAFKKQPIDKDDSYSQTILYKKKSNTDNDDNDNDEIRHDATGPVNNQEETKTATSTTNFYDRQKLSSRLLVWISPTSIAGSNDVVSTATATATNKLDTIYEYRQEMIPISNLFRKPAEVIENEILSLSSDDDE</sequence>
<feature type="region of interest" description="Disordered" evidence="1">
    <location>
        <begin position="209"/>
        <end position="243"/>
    </location>
</feature>
<dbReference type="InParanoid" id="A0A1E7FTR3"/>
<keyword evidence="3" id="KW-1185">Reference proteome</keyword>
<evidence type="ECO:0000313" key="2">
    <source>
        <dbReference type="EMBL" id="OEU21507.1"/>
    </source>
</evidence>
<reference evidence="2 3" key="1">
    <citation type="submission" date="2016-09" db="EMBL/GenBank/DDBJ databases">
        <title>Extensive genetic diversity and differential bi-allelic expression allows diatom success in the polar Southern Ocean.</title>
        <authorList>
            <consortium name="DOE Joint Genome Institute"/>
            <person name="Mock T."/>
            <person name="Otillar R.P."/>
            <person name="Strauss J."/>
            <person name="Dupont C."/>
            <person name="Frickenhaus S."/>
            <person name="Maumus F."/>
            <person name="Mcmullan M."/>
            <person name="Sanges R."/>
            <person name="Schmutz J."/>
            <person name="Toseland A."/>
            <person name="Valas R."/>
            <person name="Veluchamy A."/>
            <person name="Ward B.J."/>
            <person name="Allen A."/>
            <person name="Barry K."/>
            <person name="Falciatore A."/>
            <person name="Ferrante M."/>
            <person name="Fortunato A.E."/>
            <person name="Gloeckner G."/>
            <person name="Gruber A."/>
            <person name="Hipkin R."/>
            <person name="Janech M."/>
            <person name="Kroth P."/>
            <person name="Leese F."/>
            <person name="Lindquist E."/>
            <person name="Lyon B.R."/>
            <person name="Martin J."/>
            <person name="Mayer C."/>
            <person name="Parker M."/>
            <person name="Quesneville H."/>
            <person name="Raymond J."/>
            <person name="Uhlig C."/>
            <person name="Valentin K.U."/>
            <person name="Worden A.Z."/>
            <person name="Armbrust E.V."/>
            <person name="Bowler C."/>
            <person name="Green B."/>
            <person name="Moulton V."/>
            <person name="Van Oosterhout C."/>
            <person name="Grigoriev I."/>
        </authorList>
    </citation>
    <scope>NUCLEOTIDE SEQUENCE [LARGE SCALE GENOMIC DNA]</scope>
    <source>
        <strain evidence="2 3">CCMP1102</strain>
    </source>
</reference>
<protein>
    <submittedName>
        <fullName evidence="2">Uncharacterized protein</fullName>
    </submittedName>
</protein>
<dbReference type="KEGG" id="fcy:FRACYDRAFT_235134"/>
<proteinExistence type="predicted"/>
<evidence type="ECO:0000256" key="1">
    <source>
        <dbReference type="SAM" id="MobiDB-lite"/>
    </source>
</evidence>
<dbReference type="Proteomes" id="UP000095751">
    <property type="component" value="Unassembled WGS sequence"/>
</dbReference>
<dbReference type="OrthoDB" id="48006at2759"/>
<feature type="region of interest" description="Disordered" evidence="1">
    <location>
        <begin position="101"/>
        <end position="175"/>
    </location>
</feature>
<dbReference type="EMBL" id="KV784354">
    <property type="protein sequence ID" value="OEU21507.1"/>
    <property type="molecule type" value="Genomic_DNA"/>
</dbReference>
<name>A0A1E7FTR3_9STRA</name>
<evidence type="ECO:0000313" key="3">
    <source>
        <dbReference type="Proteomes" id="UP000095751"/>
    </source>
</evidence>
<organism evidence="2 3">
    <name type="scientific">Fragilariopsis cylindrus CCMP1102</name>
    <dbReference type="NCBI Taxonomy" id="635003"/>
    <lineage>
        <taxon>Eukaryota</taxon>
        <taxon>Sar</taxon>
        <taxon>Stramenopiles</taxon>
        <taxon>Ochrophyta</taxon>
        <taxon>Bacillariophyta</taxon>
        <taxon>Bacillariophyceae</taxon>
        <taxon>Bacillariophycidae</taxon>
        <taxon>Bacillariales</taxon>
        <taxon>Bacillariaceae</taxon>
        <taxon>Fragilariopsis</taxon>
    </lineage>
</organism>
<feature type="compositionally biased region" description="Polar residues" evidence="1">
    <location>
        <begin position="231"/>
        <end position="243"/>
    </location>
</feature>
<gene>
    <name evidence="2" type="ORF">FRACYDRAFT_235134</name>
</gene>
<feature type="compositionally biased region" description="Low complexity" evidence="1">
    <location>
        <begin position="126"/>
        <end position="144"/>
    </location>
</feature>
<accession>A0A1E7FTR3</accession>